<accession>A0ABT4UMF1</accession>
<feature type="transmembrane region" description="Helical" evidence="1">
    <location>
        <begin position="54"/>
        <end position="73"/>
    </location>
</feature>
<dbReference type="PANTHER" id="PTHR33802">
    <property type="entry name" value="SI:CH211-161H7.5-RELATED"/>
    <property type="match status" value="1"/>
</dbReference>
<comment type="caution">
    <text evidence="2">The sequence shown here is derived from an EMBL/GenBank/DDBJ whole genome shotgun (WGS) entry which is preliminary data.</text>
</comment>
<evidence type="ECO:0000313" key="3">
    <source>
        <dbReference type="Proteomes" id="UP001210231"/>
    </source>
</evidence>
<keyword evidence="1" id="KW-0472">Membrane</keyword>
<feature type="transmembrane region" description="Helical" evidence="1">
    <location>
        <begin position="93"/>
        <end position="109"/>
    </location>
</feature>
<protein>
    <recommendedName>
        <fullName evidence="4">Tryptophan-rich sensory protein</fullName>
    </recommendedName>
</protein>
<evidence type="ECO:0008006" key="4">
    <source>
        <dbReference type="Google" id="ProtNLM"/>
    </source>
</evidence>
<feature type="transmembrane region" description="Helical" evidence="1">
    <location>
        <begin position="115"/>
        <end position="134"/>
    </location>
</feature>
<gene>
    <name evidence="2" type="ORF">O3P16_10955</name>
</gene>
<proteinExistence type="predicted"/>
<dbReference type="RefSeq" id="WP_407031654.1">
    <property type="nucleotide sequence ID" value="NZ_JAQGEF010000012.1"/>
</dbReference>
<feature type="transmembrane region" description="Helical" evidence="1">
    <location>
        <begin position="212"/>
        <end position="230"/>
    </location>
</feature>
<reference evidence="2 3" key="1">
    <citation type="submission" date="2022-12" db="EMBL/GenBank/DDBJ databases">
        <title>Chitinophagaceae gen. sp. nov., a new member of the family Chitinophagaceae, isolated from soil in a chemical factory.</title>
        <authorList>
            <person name="Ke Z."/>
        </authorList>
    </citation>
    <scope>NUCLEOTIDE SEQUENCE [LARGE SCALE GENOMIC DNA]</scope>
    <source>
        <strain evidence="2 3">LY-5</strain>
    </source>
</reference>
<keyword evidence="3" id="KW-1185">Reference proteome</keyword>
<keyword evidence="1" id="KW-0812">Transmembrane</keyword>
<dbReference type="PROSITE" id="PS51257">
    <property type="entry name" value="PROKAR_LIPOPROTEIN"/>
    <property type="match status" value="1"/>
</dbReference>
<dbReference type="Proteomes" id="UP001210231">
    <property type="component" value="Unassembled WGS sequence"/>
</dbReference>
<keyword evidence="1" id="KW-1133">Transmembrane helix</keyword>
<feature type="transmembrane region" description="Helical" evidence="1">
    <location>
        <begin position="155"/>
        <end position="175"/>
    </location>
</feature>
<dbReference type="EMBL" id="JAQGEF010000012">
    <property type="protein sequence ID" value="MDA3615328.1"/>
    <property type="molecule type" value="Genomic_DNA"/>
</dbReference>
<dbReference type="PANTHER" id="PTHR33802:SF1">
    <property type="entry name" value="XK-RELATED PROTEIN"/>
    <property type="match status" value="1"/>
</dbReference>
<feature type="transmembrane region" description="Helical" evidence="1">
    <location>
        <begin position="236"/>
        <end position="256"/>
    </location>
</feature>
<evidence type="ECO:0000256" key="1">
    <source>
        <dbReference type="SAM" id="Phobius"/>
    </source>
</evidence>
<name>A0ABT4UMF1_9BACT</name>
<sequence>MKRTFQVVLIWLTVLIVISCNIYVYLQPSNELTTSQILDLHPNLLMPASYTSGIWIFIFLLHILHASYSTYIYFRKTETWCPLSVLTEKMNRWFLLAGLLNVGWVLTWHNQQYGWSLFFSSALYLTLMAAFARLTKSERTLQLTYFQHVSLETPFIIYIAWLTFVFLSNLTVYLYSIGQVELVSNSLGYTVSMIILATILALIQAFYFKRPAFAAVIVWALIGIYVQQHNGSFSQVGYIALAAILLCLVASVISFWRKRSLLYVR</sequence>
<feature type="transmembrane region" description="Helical" evidence="1">
    <location>
        <begin position="7"/>
        <end position="26"/>
    </location>
</feature>
<organism evidence="2 3">
    <name type="scientific">Polluticaenibacter yanchengensis</name>
    <dbReference type="NCBI Taxonomy" id="3014562"/>
    <lineage>
        <taxon>Bacteria</taxon>
        <taxon>Pseudomonadati</taxon>
        <taxon>Bacteroidota</taxon>
        <taxon>Chitinophagia</taxon>
        <taxon>Chitinophagales</taxon>
        <taxon>Chitinophagaceae</taxon>
        <taxon>Polluticaenibacter</taxon>
    </lineage>
</organism>
<feature type="transmembrane region" description="Helical" evidence="1">
    <location>
        <begin position="187"/>
        <end position="207"/>
    </location>
</feature>
<evidence type="ECO:0000313" key="2">
    <source>
        <dbReference type="EMBL" id="MDA3615328.1"/>
    </source>
</evidence>